<dbReference type="Proteomes" id="UP001273166">
    <property type="component" value="Unassembled WGS sequence"/>
</dbReference>
<organism evidence="1 2">
    <name type="scientific">Chaetomium strumarium</name>
    <dbReference type="NCBI Taxonomy" id="1170767"/>
    <lineage>
        <taxon>Eukaryota</taxon>
        <taxon>Fungi</taxon>
        <taxon>Dikarya</taxon>
        <taxon>Ascomycota</taxon>
        <taxon>Pezizomycotina</taxon>
        <taxon>Sordariomycetes</taxon>
        <taxon>Sordariomycetidae</taxon>
        <taxon>Sordariales</taxon>
        <taxon>Chaetomiaceae</taxon>
        <taxon>Chaetomium</taxon>
    </lineage>
</organism>
<name>A0AAJ0H1P9_9PEZI</name>
<gene>
    <name evidence="1" type="ORF">B0T15DRAFT_29620</name>
</gene>
<dbReference type="RefSeq" id="XP_062726001.1">
    <property type="nucleotide sequence ID" value="XM_062863767.1"/>
</dbReference>
<dbReference type="EMBL" id="JAUDZG010000001">
    <property type="protein sequence ID" value="KAK3310221.1"/>
    <property type="molecule type" value="Genomic_DNA"/>
</dbReference>
<comment type="caution">
    <text evidence="1">The sequence shown here is derived from an EMBL/GenBank/DDBJ whole genome shotgun (WGS) entry which is preliminary data.</text>
</comment>
<keyword evidence="2" id="KW-1185">Reference proteome</keyword>
<dbReference type="GeneID" id="87882596"/>
<evidence type="ECO:0000313" key="1">
    <source>
        <dbReference type="EMBL" id="KAK3310221.1"/>
    </source>
</evidence>
<accession>A0AAJ0H1P9</accession>
<sequence>MMWQTSGLAVLRTMQALPSSLRLSSLCLFCSEKRFLEAGPVLSRIGSPASVLSFLCPRLKTNAHSTLNRAGIRYV</sequence>
<dbReference type="AlphaFoldDB" id="A0AAJ0H1P9"/>
<reference evidence="1" key="2">
    <citation type="submission" date="2023-06" db="EMBL/GenBank/DDBJ databases">
        <authorList>
            <consortium name="Lawrence Berkeley National Laboratory"/>
            <person name="Mondo S.J."/>
            <person name="Hensen N."/>
            <person name="Bonometti L."/>
            <person name="Westerberg I."/>
            <person name="Brannstrom I.O."/>
            <person name="Guillou S."/>
            <person name="Cros-Aarteil S."/>
            <person name="Calhoun S."/>
            <person name="Haridas S."/>
            <person name="Kuo A."/>
            <person name="Pangilinan J."/>
            <person name="Riley R."/>
            <person name="Labutti K."/>
            <person name="Andreopoulos B."/>
            <person name="Lipzen A."/>
            <person name="Chen C."/>
            <person name="Yanf M."/>
            <person name="Daum C."/>
            <person name="Ng V."/>
            <person name="Clum A."/>
            <person name="Steindorff A."/>
            <person name="Ohm R."/>
            <person name="Martin F."/>
            <person name="Silar P."/>
            <person name="Natvig D."/>
            <person name="Lalanne C."/>
            <person name="Gautier V."/>
            <person name="Ament-Velasquez S.L."/>
            <person name="Kruys A."/>
            <person name="Hutchinson M.I."/>
            <person name="Powell A.J."/>
            <person name="Barry K."/>
            <person name="Miller A.N."/>
            <person name="Grigoriev I.V."/>
            <person name="Debuchy R."/>
            <person name="Gladieux P."/>
            <person name="Thoren M.H."/>
            <person name="Johannesson H."/>
        </authorList>
    </citation>
    <scope>NUCLEOTIDE SEQUENCE</scope>
    <source>
        <strain evidence="1">CBS 333.67</strain>
    </source>
</reference>
<protein>
    <submittedName>
        <fullName evidence="1">Uncharacterized protein</fullName>
    </submittedName>
</protein>
<proteinExistence type="predicted"/>
<evidence type="ECO:0000313" key="2">
    <source>
        <dbReference type="Proteomes" id="UP001273166"/>
    </source>
</evidence>
<reference evidence="1" key="1">
    <citation type="journal article" date="2023" name="Mol. Phylogenet. Evol.">
        <title>Genome-scale phylogeny and comparative genomics of the fungal order Sordariales.</title>
        <authorList>
            <person name="Hensen N."/>
            <person name="Bonometti L."/>
            <person name="Westerberg I."/>
            <person name="Brannstrom I.O."/>
            <person name="Guillou S."/>
            <person name="Cros-Aarteil S."/>
            <person name="Calhoun S."/>
            <person name="Haridas S."/>
            <person name="Kuo A."/>
            <person name="Mondo S."/>
            <person name="Pangilinan J."/>
            <person name="Riley R."/>
            <person name="LaButti K."/>
            <person name="Andreopoulos B."/>
            <person name="Lipzen A."/>
            <person name="Chen C."/>
            <person name="Yan M."/>
            <person name="Daum C."/>
            <person name="Ng V."/>
            <person name="Clum A."/>
            <person name="Steindorff A."/>
            <person name="Ohm R.A."/>
            <person name="Martin F."/>
            <person name="Silar P."/>
            <person name="Natvig D.O."/>
            <person name="Lalanne C."/>
            <person name="Gautier V."/>
            <person name="Ament-Velasquez S.L."/>
            <person name="Kruys A."/>
            <person name="Hutchinson M.I."/>
            <person name="Powell A.J."/>
            <person name="Barry K."/>
            <person name="Miller A.N."/>
            <person name="Grigoriev I.V."/>
            <person name="Debuchy R."/>
            <person name="Gladieux P."/>
            <person name="Hiltunen Thoren M."/>
            <person name="Johannesson H."/>
        </authorList>
    </citation>
    <scope>NUCLEOTIDE SEQUENCE</scope>
    <source>
        <strain evidence="1">CBS 333.67</strain>
    </source>
</reference>